<evidence type="ECO:0000256" key="1">
    <source>
        <dbReference type="ARBA" id="ARBA00005232"/>
    </source>
</evidence>
<reference evidence="3 4" key="1">
    <citation type="submission" date="2024-08" db="EMBL/GenBank/DDBJ databases">
        <title>Gnathostoma spinigerum genome.</title>
        <authorList>
            <person name="Gonzalez-Bertolin B."/>
            <person name="Monzon S."/>
            <person name="Zaballos A."/>
            <person name="Jimenez P."/>
            <person name="Dekumyoy P."/>
            <person name="Varona S."/>
            <person name="Cuesta I."/>
            <person name="Sumanam S."/>
            <person name="Adisakwattana P."/>
            <person name="Gasser R.B."/>
            <person name="Hernandez-Gonzalez A."/>
            <person name="Young N.D."/>
            <person name="Perteguer M.J."/>
        </authorList>
    </citation>
    <scope>NUCLEOTIDE SEQUENCE [LARGE SCALE GENOMIC DNA]</scope>
    <source>
        <strain evidence="3">AL3</strain>
        <tissue evidence="3">Liver</tissue>
    </source>
</reference>
<evidence type="ECO:0000259" key="2">
    <source>
        <dbReference type="Pfam" id="PF00755"/>
    </source>
</evidence>
<dbReference type="InterPro" id="IPR000542">
    <property type="entry name" value="Carn_acyl_trans"/>
</dbReference>
<dbReference type="PANTHER" id="PTHR22589:SF99">
    <property type="entry name" value="CHOLINE_CARNITINE ACYLTRANSFERASE DOMAIN-CONTAINING PROTEIN"/>
    <property type="match status" value="1"/>
</dbReference>
<gene>
    <name evidence="3" type="ORF">AB6A40_011679</name>
</gene>
<name>A0ABD6EZM2_9BILA</name>
<evidence type="ECO:0000313" key="4">
    <source>
        <dbReference type="Proteomes" id="UP001608902"/>
    </source>
</evidence>
<accession>A0ABD6EZM2</accession>
<proteinExistence type="inferred from homology"/>
<sequence length="134" mass="15362">MKDKGKFVLTYESASTRFFQNARTETLRSVTNESCAFVKAMMDPNVSNDERIRLLRRASTVHTQKNRECMVGMGVDRHLFVLYIMSKITGLSSEFLDYYIKQPWLLSTSQCPNITNSLKEDECPEMSWIGAAFG</sequence>
<dbReference type="Gene3D" id="3.30.559.10">
    <property type="entry name" value="Chloramphenicol acetyltransferase-like domain"/>
    <property type="match status" value="1"/>
</dbReference>
<evidence type="ECO:0000313" key="3">
    <source>
        <dbReference type="EMBL" id="MFH4984970.1"/>
    </source>
</evidence>
<dbReference type="Pfam" id="PF00755">
    <property type="entry name" value="Carn_acyltransf"/>
    <property type="match status" value="1"/>
</dbReference>
<dbReference type="PANTHER" id="PTHR22589">
    <property type="entry name" value="CARNITINE O-ACYLTRANSFERASE"/>
    <property type="match status" value="1"/>
</dbReference>
<protein>
    <recommendedName>
        <fullName evidence="2">Choline/carnitine acyltransferase domain-containing protein</fullName>
    </recommendedName>
</protein>
<organism evidence="3 4">
    <name type="scientific">Gnathostoma spinigerum</name>
    <dbReference type="NCBI Taxonomy" id="75299"/>
    <lineage>
        <taxon>Eukaryota</taxon>
        <taxon>Metazoa</taxon>
        <taxon>Ecdysozoa</taxon>
        <taxon>Nematoda</taxon>
        <taxon>Chromadorea</taxon>
        <taxon>Rhabditida</taxon>
        <taxon>Spirurina</taxon>
        <taxon>Gnathostomatomorpha</taxon>
        <taxon>Gnathostomatoidea</taxon>
        <taxon>Gnathostomatidae</taxon>
        <taxon>Gnathostoma</taxon>
    </lineage>
</organism>
<comment type="similarity">
    <text evidence="1">Belongs to the carnitine/choline acetyltransferase family.</text>
</comment>
<dbReference type="SUPFAM" id="SSF52777">
    <property type="entry name" value="CoA-dependent acyltransferases"/>
    <property type="match status" value="1"/>
</dbReference>
<keyword evidence="4" id="KW-1185">Reference proteome</keyword>
<dbReference type="AlphaFoldDB" id="A0ABD6EZM2"/>
<comment type="caution">
    <text evidence="3">The sequence shown here is derived from an EMBL/GenBank/DDBJ whole genome shotgun (WGS) entry which is preliminary data.</text>
</comment>
<dbReference type="Proteomes" id="UP001608902">
    <property type="component" value="Unassembled WGS sequence"/>
</dbReference>
<dbReference type="InterPro" id="IPR039551">
    <property type="entry name" value="Cho/carn_acyl_trans"/>
</dbReference>
<feature type="non-terminal residue" evidence="3">
    <location>
        <position position="134"/>
    </location>
</feature>
<dbReference type="InterPro" id="IPR023213">
    <property type="entry name" value="CAT-like_dom_sf"/>
</dbReference>
<feature type="domain" description="Choline/carnitine acyltransferase" evidence="2">
    <location>
        <begin position="2"/>
        <end position="114"/>
    </location>
</feature>
<dbReference type="EMBL" id="JBGFUD010024736">
    <property type="protein sequence ID" value="MFH4984970.1"/>
    <property type="molecule type" value="Genomic_DNA"/>
</dbReference>